<dbReference type="SUPFAM" id="SSF140500">
    <property type="entry name" value="BAS1536-like"/>
    <property type="match status" value="1"/>
</dbReference>
<dbReference type="InterPro" id="IPR037208">
    <property type="entry name" value="Spo0E-like_sf"/>
</dbReference>
<proteinExistence type="predicted"/>
<dbReference type="Proteomes" id="UP000192478">
    <property type="component" value="Chromosome"/>
</dbReference>
<dbReference type="AlphaFoldDB" id="A0AAC9RKH2"/>
<dbReference type="EMBL" id="CP020559">
    <property type="protein sequence ID" value="ARE85925.1"/>
    <property type="molecule type" value="Genomic_DNA"/>
</dbReference>
<dbReference type="GO" id="GO:0046983">
    <property type="term" value="F:protein dimerization activity"/>
    <property type="evidence" value="ECO:0007669"/>
    <property type="project" value="InterPro"/>
</dbReference>
<gene>
    <name evidence="1" type="ORF">CLFO_02410</name>
</gene>
<reference evidence="1 2" key="1">
    <citation type="submission" date="2017-03" db="EMBL/GenBank/DDBJ databases">
        <title>Complete sequence of Clostridium formicaceticum DSM 92.</title>
        <authorList>
            <person name="Poehlein A."/>
            <person name="Karl M."/>
            <person name="Bengelsdorf F.R."/>
            <person name="Duerre P."/>
            <person name="Daniel R."/>
        </authorList>
    </citation>
    <scope>NUCLEOTIDE SEQUENCE [LARGE SCALE GENOMIC DNA]</scope>
    <source>
        <strain evidence="1 2">DSM 92</strain>
    </source>
</reference>
<name>A0AAC9RKH2_9CLOT</name>
<dbReference type="Gene3D" id="4.10.280.10">
    <property type="entry name" value="Helix-loop-helix DNA-binding domain"/>
    <property type="match status" value="1"/>
</dbReference>
<dbReference type="GO" id="GO:0043937">
    <property type="term" value="P:regulation of sporulation"/>
    <property type="evidence" value="ECO:0007669"/>
    <property type="project" value="InterPro"/>
</dbReference>
<evidence type="ECO:0000313" key="1">
    <source>
        <dbReference type="EMBL" id="ARE85925.1"/>
    </source>
</evidence>
<dbReference type="Pfam" id="PF09388">
    <property type="entry name" value="SpoOE-like"/>
    <property type="match status" value="1"/>
</dbReference>
<dbReference type="InterPro" id="IPR018540">
    <property type="entry name" value="Spo0E-like"/>
</dbReference>
<evidence type="ECO:0000313" key="2">
    <source>
        <dbReference type="Proteomes" id="UP000192478"/>
    </source>
</evidence>
<dbReference type="RefSeq" id="WP_081561879.1">
    <property type="nucleotide sequence ID" value="NZ_CP017603.1"/>
</dbReference>
<protein>
    <submittedName>
        <fullName evidence="1">Spo0E like sporulation regulatory protein</fullName>
    </submittedName>
</protein>
<sequence length="50" mass="6101">MIKMKKCIEELRKQLDMFAKDIDNRNKEKLLEISQEMDKVINDYISKRKV</sequence>
<dbReference type="InterPro" id="IPR036638">
    <property type="entry name" value="HLH_DNA-bd_sf"/>
</dbReference>
<accession>A0AAC9RKH2</accession>
<organism evidence="1 2">
    <name type="scientific">Clostridium formicaceticum</name>
    <dbReference type="NCBI Taxonomy" id="1497"/>
    <lineage>
        <taxon>Bacteria</taxon>
        <taxon>Bacillati</taxon>
        <taxon>Bacillota</taxon>
        <taxon>Clostridia</taxon>
        <taxon>Eubacteriales</taxon>
        <taxon>Clostridiaceae</taxon>
        <taxon>Clostridium</taxon>
    </lineage>
</organism>